<reference evidence="3 4" key="1">
    <citation type="journal article" date="2024" name="J Genomics">
        <title>Draft genome sequencing and assembly of Favolaschia claudopus CIRM-BRFM 2984 isolated from oak limbs.</title>
        <authorList>
            <person name="Navarro D."/>
            <person name="Drula E."/>
            <person name="Chaduli D."/>
            <person name="Cazenave R."/>
            <person name="Ahrendt S."/>
            <person name="Wang J."/>
            <person name="Lipzen A."/>
            <person name="Daum C."/>
            <person name="Barry K."/>
            <person name="Grigoriev I.V."/>
            <person name="Favel A."/>
            <person name="Rosso M.N."/>
            <person name="Martin F."/>
        </authorList>
    </citation>
    <scope>NUCLEOTIDE SEQUENCE [LARGE SCALE GENOMIC DNA]</scope>
    <source>
        <strain evidence="3 4">CIRM-BRFM 2984</strain>
    </source>
</reference>
<feature type="coiled-coil region" evidence="1">
    <location>
        <begin position="5"/>
        <end position="32"/>
    </location>
</feature>
<organism evidence="3 4">
    <name type="scientific">Favolaschia claudopus</name>
    <dbReference type="NCBI Taxonomy" id="2862362"/>
    <lineage>
        <taxon>Eukaryota</taxon>
        <taxon>Fungi</taxon>
        <taxon>Dikarya</taxon>
        <taxon>Basidiomycota</taxon>
        <taxon>Agaricomycotina</taxon>
        <taxon>Agaricomycetes</taxon>
        <taxon>Agaricomycetidae</taxon>
        <taxon>Agaricales</taxon>
        <taxon>Marasmiineae</taxon>
        <taxon>Mycenaceae</taxon>
        <taxon>Favolaschia</taxon>
    </lineage>
</organism>
<evidence type="ECO:0000256" key="1">
    <source>
        <dbReference type="SAM" id="Coils"/>
    </source>
</evidence>
<proteinExistence type="predicted"/>
<comment type="caution">
    <text evidence="3">The sequence shown here is derived from an EMBL/GenBank/DDBJ whole genome shotgun (WGS) entry which is preliminary data.</text>
</comment>
<dbReference type="Gene3D" id="1.20.1280.50">
    <property type="match status" value="1"/>
</dbReference>
<dbReference type="EMBL" id="JAWWNJ010000024">
    <property type="protein sequence ID" value="KAK7031823.1"/>
    <property type="molecule type" value="Genomic_DNA"/>
</dbReference>
<protein>
    <submittedName>
        <fullName evidence="3">F-box domain-containing protein</fullName>
    </submittedName>
</protein>
<dbReference type="Pfam" id="PF12937">
    <property type="entry name" value="F-box-like"/>
    <property type="match status" value="1"/>
</dbReference>
<sequence length="370" mass="41709">MLSHMEQDRALFAQMEAEILDIEAQMAALVQSRRAVRDAQELIWERLQSYKYPVLSLPNEIVAEIFVHAIPPYPDLPVPRTCPSTVLTQICRQWREIAIGTPQLWRTINLVAQNLPIPQGRSFDSQQAFSQASLWLKRSGSCLLSVHAEDLTPALPVLLPERARWEHLKLSVFDHLPPDMQDCLFPSLRSLNVFRMSTDSATPFRIHSESAPLLHSVTLFTRGGGAVDLPWAQLTSLRLRILKTPDFRRILRQTRRLVHCTLYGYSVIRDPDGLGSEISLPHLESLNIQLDDDGEMDDVLESLLVPSLQVFHVSEDTLGSGSQPIETLKSLISKSKCMLREIQITDAAISSEDAYRTAFPSIARVMVDSI</sequence>
<name>A0AAW0BZN9_9AGAR</name>
<keyword evidence="1" id="KW-0175">Coiled coil</keyword>
<feature type="domain" description="F-box" evidence="2">
    <location>
        <begin position="55"/>
        <end position="110"/>
    </location>
</feature>
<accession>A0AAW0BZN9</accession>
<dbReference type="AlphaFoldDB" id="A0AAW0BZN9"/>
<dbReference type="Proteomes" id="UP001362999">
    <property type="component" value="Unassembled WGS sequence"/>
</dbReference>
<keyword evidence="4" id="KW-1185">Reference proteome</keyword>
<evidence type="ECO:0000313" key="3">
    <source>
        <dbReference type="EMBL" id="KAK7031823.1"/>
    </source>
</evidence>
<dbReference type="InterPro" id="IPR001810">
    <property type="entry name" value="F-box_dom"/>
</dbReference>
<gene>
    <name evidence="3" type="ORF">R3P38DRAFT_828790</name>
</gene>
<evidence type="ECO:0000313" key="4">
    <source>
        <dbReference type="Proteomes" id="UP001362999"/>
    </source>
</evidence>
<evidence type="ECO:0000259" key="2">
    <source>
        <dbReference type="Pfam" id="PF12937"/>
    </source>
</evidence>